<reference evidence="2 3" key="1">
    <citation type="submission" date="2023-05" db="EMBL/GenBank/DDBJ databases">
        <title>A new hyperthermophilic archaea 'Ignisphaera cupida' sp. nov. and description of the family 'Ignisphaeraceae' fam. nov.</title>
        <authorList>
            <person name="Podosokorskaya O.A."/>
            <person name="Elcheninov A.G."/>
            <person name="Klukina A."/>
            <person name="Merkel A.Y."/>
        </authorList>
    </citation>
    <scope>NUCLEOTIDE SEQUENCE [LARGE SCALE GENOMIC DNA]</scope>
    <source>
        <strain evidence="2 3">4213-co</strain>
    </source>
</reference>
<keyword evidence="3" id="KW-1185">Reference proteome</keyword>
<protein>
    <recommendedName>
        <fullName evidence="4">CARDB domain-containing protein</fullName>
    </recommendedName>
</protein>
<evidence type="ECO:0008006" key="4">
    <source>
        <dbReference type="Google" id="ProtNLM"/>
    </source>
</evidence>
<keyword evidence="1" id="KW-0812">Transmembrane</keyword>
<dbReference type="RefSeq" id="WP_285273156.1">
    <property type="nucleotide sequence ID" value="NZ_JASNVW010000001.1"/>
</dbReference>
<evidence type="ECO:0000313" key="3">
    <source>
        <dbReference type="Proteomes" id="UP001529235"/>
    </source>
</evidence>
<keyword evidence="1" id="KW-1133">Transmembrane helix</keyword>
<organism evidence="2 3">
    <name type="scientific">Ignisphaera cupida</name>
    <dbReference type="NCBI Taxonomy" id="3050454"/>
    <lineage>
        <taxon>Archaea</taxon>
        <taxon>Thermoproteota</taxon>
        <taxon>Thermoprotei</taxon>
        <taxon>Desulfurococcales</taxon>
        <taxon>Desulfurococcaceae</taxon>
        <taxon>Ignisphaera</taxon>
    </lineage>
</organism>
<gene>
    <name evidence="2" type="ORF">QPL79_02240</name>
</gene>
<sequence>MFVKNKHFTTCAIALLLILHLILFAFISTSYAQQQPFILMRYSYKSSANTNTIYPGSRNVVLTINVLYNGSSTAFISAGCINLPPSFSITRGYSSCSPPQTPNGSTYSVVEPGDVIVFEYHIDVDSSTAPGTYIANLTIYYRVSGSQFSASLSNIAITVSQYPPISVEVVDWYWNPDAYPGSQGVYLYITLKNNGNSNIVQANSVVELPQVFTPNRIRYQFSNLGKNQTTTISLGPISIYSNALPNTQYLVKLKINATMSTDDNVIYSAQGSATFYVTVSQAPQLLIQIIDYGVETPKPVENAIGTRFYMTIMNKDFKNIRSITAYFTIQSNGSFYNNSLKATTISQQTLAYGDVETLYSPPIILGNSNTISISVKLIIFGDDNGAEFWSEQIYSFNIPIQKPSIDLVITNVYWSSGEVYAGTEGATLNIDLLNYDVIDVRDAAAVLQLPKGFYPSTITVSGINIQRGSAATLSFSGISILTNVAFGEYPAKLLVNGIAFDPSTNTFYKFSSTYTISIKVFERPFTRIFNVSSSGWVENKVYTTSVGVHAYVYLQVSSPGYRVEGIKVSVYLPKEMVFENGNRSTTIVLGNNVYSYGQSIRIEIGPIDVVSTADGLYPIILRVDYLSTTIKGGGYWSNEYYTILLPIYKPLLNISLIDYGWENQITTSETSGASAYFTLQSLSIDTIQNIVLRIEVSNAAFLDGRNISVQIVNGPIDYGSIQTVVFRNIEVNNASGVEAKLYLSAVVSSGRGSYYRAWTEYRISLKIMNNLNTFRVVALHTRLNNAYAPLLPSAREVTISITIANTKTYQVAWTKPEIVLPKELKLNDVTGTCLNGVSSGGICTIDLNVDIATTASPGVKNITIHLTYAVRSGQALVILKEKLLIPIAIASYSYYKPEISLVSVYWGGPQAPTRVLIGQRNAPFTVTVMNRGYYPISGVHIYAKPLNSSITLFKESDVCSPQLAPEASCSVTLYADLASIDKAGNILFKITVAYTFTYFGTNINDSQNFTVTLLVDAPASGRGLEIVDVSWSNNWPVYPNTENVTLVITIANRWPYRISGVDIELKLPQGFYTKYGSVAKTYVAGPINSLQQFTVTLQISVGNVKPGRYFAELVTSYVVESGSPNTLVTERYGVSLIVNDLSKSIDVVSVQWIGKTPQPPEYGAMLMIVVRNNYNPSMKGVVLNINLPKGFTSSDANSSKVSIPASNINVLQQLQGIQQLRYSSMQQYMASILLQQSPASAQSFGYGDLLYFYVKLNIVTNKTGFYVANGTLNFIDQWNNVREIPIAINISILGSAKIVDVFAPTTVKVVKGVATLDIGVANKGSAPLYNVYVYLIPYASMLIPQQAVKYIDLLPPSKTVNVSYKLVYNPISISMGGTQTYLRYMSVPFSLSLVYKDVNGNTQFFNTSIAVLIEPFIDISLLDSKATLSGKSLSISGTVANYGIASARSVVVKAIYGNSYGETLVGDIDPASQSAFRIEINVNNISSNTVVLKIVYRDEYGRTDVINYTVPIIIQQTTSTVTISQQEAVIYNHYVIIAIIATFLTVIGYFLYRYVKIHAKAIEGSIERIKCR</sequence>
<dbReference type="PANTHER" id="PTHR35902">
    <property type="entry name" value="S-LAYER DOMAIN-LIKE PROTEIN-RELATED"/>
    <property type="match status" value="1"/>
</dbReference>
<evidence type="ECO:0000313" key="2">
    <source>
        <dbReference type="EMBL" id="MDK6028184.1"/>
    </source>
</evidence>
<comment type="caution">
    <text evidence="2">The sequence shown here is derived from an EMBL/GenBank/DDBJ whole genome shotgun (WGS) entry which is preliminary data.</text>
</comment>
<feature type="transmembrane region" description="Helical" evidence="1">
    <location>
        <begin position="1531"/>
        <end position="1552"/>
    </location>
</feature>
<evidence type="ECO:0000256" key="1">
    <source>
        <dbReference type="SAM" id="Phobius"/>
    </source>
</evidence>
<keyword evidence="1" id="KW-0472">Membrane</keyword>
<dbReference type="PANTHER" id="PTHR35902:SF3">
    <property type="entry name" value="NPCBM-ASSOCIATED, NEW3 DOMAIN OF ALPHA-GALACTOSIDASE"/>
    <property type="match status" value="1"/>
</dbReference>
<name>A0ABD4Z4Q4_9CREN</name>
<dbReference type="EMBL" id="JASNVW010000001">
    <property type="protein sequence ID" value="MDK6028184.1"/>
    <property type="molecule type" value="Genomic_DNA"/>
</dbReference>
<accession>A0ABD4Z4Q4</accession>
<dbReference type="Proteomes" id="UP001529235">
    <property type="component" value="Unassembled WGS sequence"/>
</dbReference>
<proteinExistence type="predicted"/>